<keyword evidence="1" id="KW-0812">Transmembrane</keyword>
<dbReference type="SUPFAM" id="SSF55008">
    <property type="entry name" value="HMA, heavy metal-associated domain"/>
    <property type="match status" value="1"/>
</dbReference>
<name>A0A448WBY1_9PLAT</name>
<dbReference type="InterPro" id="IPR006121">
    <property type="entry name" value="HMA_dom"/>
</dbReference>
<evidence type="ECO:0000313" key="2">
    <source>
        <dbReference type="EMBL" id="VEL08056.1"/>
    </source>
</evidence>
<feature type="transmembrane region" description="Helical" evidence="1">
    <location>
        <begin position="370"/>
        <end position="388"/>
    </location>
</feature>
<dbReference type="CDD" id="cd00371">
    <property type="entry name" value="HMA"/>
    <property type="match status" value="1"/>
</dbReference>
<organism evidence="2 3">
    <name type="scientific">Protopolystoma xenopodis</name>
    <dbReference type="NCBI Taxonomy" id="117903"/>
    <lineage>
        <taxon>Eukaryota</taxon>
        <taxon>Metazoa</taxon>
        <taxon>Spiralia</taxon>
        <taxon>Lophotrochozoa</taxon>
        <taxon>Platyhelminthes</taxon>
        <taxon>Monogenea</taxon>
        <taxon>Polyopisthocotylea</taxon>
        <taxon>Polystomatidea</taxon>
        <taxon>Polystomatidae</taxon>
        <taxon>Protopolystoma</taxon>
    </lineage>
</organism>
<sequence>MHQVSLQDSQALVIFRGDPSLSPASFAISINSLGFRCHCLLPREGELSSDSPSSSSTLTNSLQLPLSVSFPMGLSTLLSAGTTGISLIRNTISYTQIMISCMTSSSCVARIEEATYGLSGMLGVRINLDASMGFFYHFPEFLTSLEICRHISDFGYPSKVIRFISEQDSPIPIESSLEVASPAYERLLPVGDSPLLQSSTLSPSAASIQNPYYLLVQLTSDIHNKGHPSTSSDFLAEDYIISLISKSISSLKLLATSFTAVTPPEYSNNLRSPISSENLSYFLSPPPFLPWTSPIDSITDFPNLSRYLLLGLPNQCNLPIRSDRWPFERLSATRRVWPAWLRFQKCLSTPMDMNFGEQDSEFKVSVSDPFILIILILTNLHCLMLLFYSG</sequence>
<evidence type="ECO:0000313" key="3">
    <source>
        <dbReference type="Proteomes" id="UP000784294"/>
    </source>
</evidence>
<dbReference type="Proteomes" id="UP000784294">
    <property type="component" value="Unassembled WGS sequence"/>
</dbReference>
<dbReference type="Gene3D" id="3.30.70.100">
    <property type="match status" value="1"/>
</dbReference>
<dbReference type="EMBL" id="CAAALY010003041">
    <property type="protein sequence ID" value="VEL08056.1"/>
    <property type="molecule type" value="Genomic_DNA"/>
</dbReference>
<reference evidence="2" key="1">
    <citation type="submission" date="2018-11" db="EMBL/GenBank/DDBJ databases">
        <authorList>
            <consortium name="Pathogen Informatics"/>
        </authorList>
    </citation>
    <scope>NUCLEOTIDE SEQUENCE</scope>
</reference>
<dbReference type="InterPro" id="IPR036163">
    <property type="entry name" value="HMA_dom_sf"/>
</dbReference>
<keyword evidence="3" id="KW-1185">Reference proteome</keyword>
<evidence type="ECO:0000256" key="1">
    <source>
        <dbReference type="SAM" id="Phobius"/>
    </source>
</evidence>
<accession>A0A448WBY1</accession>
<keyword evidence="1" id="KW-1133">Transmembrane helix</keyword>
<protein>
    <submittedName>
        <fullName evidence="2">Uncharacterized protein</fullName>
    </submittedName>
</protein>
<proteinExistence type="predicted"/>
<dbReference type="GO" id="GO:0046872">
    <property type="term" value="F:metal ion binding"/>
    <property type="evidence" value="ECO:0007669"/>
    <property type="project" value="InterPro"/>
</dbReference>
<keyword evidence="1" id="KW-0472">Membrane</keyword>
<dbReference type="AlphaFoldDB" id="A0A448WBY1"/>
<comment type="caution">
    <text evidence="2">The sequence shown here is derived from an EMBL/GenBank/DDBJ whole genome shotgun (WGS) entry which is preliminary data.</text>
</comment>
<gene>
    <name evidence="2" type="ORF">PXEA_LOCUS1496</name>
</gene>